<keyword evidence="1" id="KW-0433">Leucine-rich repeat</keyword>
<dbReference type="Pfam" id="PF23559">
    <property type="entry name" value="WHD_DRP"/>
    <property type="match status" value="1"/>
</dbReference>
<reference evidence="6" key="1">
    <citation type="journal article" date="2018" name="Gigascience">
        <title>Genome assembly of the Pink Ipe (Handroanthus impetiginosus, Bignoniaceae), a highly valued, ecologically keystone Neotropical timber forest tree.</title>
        <authorList>
            <person name="Silva-Junior O.B."/>
            <person name="Grattapaglia D."/>
            <person name="Novaes E."/>
            <person name="Collevatti R.G."/>
        </authorList>
    </citation>
    <scope>NUCLEOTIDE SEQUENCE [LARGE SCALE GENOMIC DNA]</scope>
    <source>
        <strain evidence="6">cv. UFG-1</strain>
    </source>
</reference>
<keyword evidence="6" id="KW-1185">Reference proteome</keyword>
<dbReference type="OrthoDB" id="736010at2759"/>
<dbReference type="STRING" id="429701.A0A2G9IA80"/>
<dbReference type="InterPro" id="IPR044974">
    <property type="entry name" value="Disease_R_plants"/>
</dbReference>
<name>A0A2G9IA80_9LAMI</name>
<gene>
    <name evidence="5" type="ORF">CDL12_00591</name>
</gene>
<dbReference type="GO" id="GO:0043531">
    <property type="term" value="F:ADP binding"/>
    <property type="evidence" value="ECO:0007669"/>
    <property type="project" value="InterPro"/>
</dbReference>
<dbReference type="InterPro" id="IPR058922">
    <property type="entry name" value="WHD_DRP"/>
</dbReference>
<dbReference type="AlphaFoldDB" id="A0A2G9IA80"/>
<comment type="caution">
    <text evidence="5">The sequence shown here is derived from an EMBL/GenBank/DDBJ whole genome shotgun (WGS) entry which is preliminary data.</text>
</comment>
<evidence type="ECO:0000256" key="3">
    <source>
        <dbReference type="ARBA" id="ARBA00022840"/>
    </source>
</evidence>
<evidence type="ECO:0000313" key="6">
    <source>
        <dbReference type="Proteomes" id="UP000231279"/>
    </source>
</evidence>
<dbReference type="PANTHER" id="PTHR23155">
    <property type="entry name" value="DISEASE RESISTANCE PROTEIN RP"/>
    <property type="match status" value="1"/>
</dbReference>
<dbReference type="Gene3D" id="1.10.8.430">
    <property type="entry name" value="Helical domain of apoptotic protease-activating factors"/>
    <property type="match status" value="1"/>
</dbReference>
<evidence type="ECO:0000313" key="5">
    <source>
        <dbReference type="EMBL" id="PIN26658.1"/>
    </source>
</evidence>
<keyword evidence="3" id="KW-0067">ATP-binding</keyword>
<dbReference type="InterPro" id="IPR042197">
    <property type="entry name" value="Apaf_helical"/>
</dbReference>
<dbReference type="SUPFAM" id="SSF52540">
    <property type="entry name" value="P-loop containing nucleoside triphosphate hydrolases"/>
    <property type="match status" value="1"/>
</dbReference>
<organism evidence="5 6">
    <name type="scientific">Handroanthus impetiginosus</name>
    <dbReference type="NCBI Taxonomy" id="429701"/>
    <lineage>
        <taxon>Eukaryota</taxon>
        <taxon>Viridiplantae</taxon>
        <taxon>Streptophyta</taxon>
        <taxon>Embryophyta</taxon>
        <taxon>Tracheophyta</taxon>
        <taxon>Spermatophyta</taxon>
        <taxon>Magnoliopsida</taxon>
        <taxon>eudicotyledons</taxon>
        <taxon>Gunneridae</taxon>
        <taxon>Pentapetalae</taxon>
        <taxon>asterids</taxon>
        <taxon>lamiids</taxon>
        <taxon>Lamiales</taxon>
        <taxon>Bignoniaceae</taxon>
        <taxon>Crescentiina</taxon>
        <taxon>Tabebuia alliance</taxon>
        <taxon>Handroanthus</taxon>
    </lineage>
</organism>
<evidence type="ECO:0000256" key="1">
    <source>
        <dbReference type="ARBA" id="ARBA00022614"/>
    </source>
</evidence>
<accession>A0A2G9IA80</accession>
<dbReference type="GO" id="GO:0098542">
    <property type="term" value="P:defense response to other organism"/>
    <property type="evidence" value="ECO:0007669"/>
    <property type="project" value="TreeGrafter"/>
</dbReference>
<proteinExistence type="predicted"/>
<keyword evidence="2" id="KW-0547">Nucleotide-binding</keyword>
<evidence type="ECO:0000256" key="2">
    <source>
        <dbReference type="ARBA" id="ARBA00022741"/>
    </source>
</evidence>
<dbReference type="EMBL" id="NKXS01000066">
    <property type="protein sequence ID" value="PIN26658.1"/>
    <property type="molecule type" value="Genomic_DNA"/>
</dbReference>
<evidence type="ECO:0000259" key="4">
    <source>
        <dbReference type="Pfam" id="PF23559"/>
    </source>
</evidence>
<dbReference type="InterPro" id="IPR027417">
    <property type="entry name" value="P-loop_NTPase"/>
</dbReference>
<feature type="domain" description="Disease resistance protein winged helix" evidence="4">
    <location>
        <begin position="119"/>
        <end position="184"/>
    </location>
</feature>
<protein>
    <recommendedName>
        <fullName evidence="4">Disease resistance protein winged helix domain-containing protein</fullName>
    </recommendedName>
</protein>
<dbReference type="PANTHER" id="PTHR23155:SF1032">
    <property type="entry name" value="NB-ARC DOMAIN-CONTAINING PROTEIN"/>
    <property type="match status" value="1"/>
</dbReference>
<dbReference type="Proteomes" id="UP000231279">
    <property type="component" value="Unassembled WGS sequence"/>
</dbReference>
<sequence length="206" mass="23916">MCCRMGCQEKVEVKKLHTDEAWNLFKQILEQDITLAPEIEGSAKNMVKVCDGLPLAIIVLAGSMRGETSIHVERNELEKLRDPDTMQDNMVDEVFKVLKYSFDRLDSNHQLCFLHSSFFPEDFQINIDDLVKRFISKKLVDIRKSRQSQFDEGLSILNKLVKVCLLERDGEYYVKMHDLVRAMALKIARRKNMEISDSYSKETDCC</sequence>